<name>A0A6J5MH34_9CAUD</name>
<feature type="compositionally biased region" description="Basic and acidic residues" evidence="1">
    <location>
        <begin position="80"/>
        <end position="95"/>
    </location>
</feature>
<reference evidence="2" key="1">
    <citation type="submission" date="2020-04" db="EMBL/GenBank/DDBJ databases">
        <authorList>
            <person name="Chiriac C."/>
            <person name="Salcher M."/>
            <person name="Ghai R."/>
            <person name="Kavagutti S V."/>
        </authorList>
    </citation>
    <scope>NUCLEOTIDE SEQUENCE</scope>
</reference>
<evidence type="ECO:0000256" key="1">
    <source>
        <dbReference type="SAM" id="MobiDB-lite"/>
    </source>
</evidence>
<gene>
    <name evidence="2" type="ORF">UFOVP468_47</name>
</gene>
<feature type="compositionally biased region" description="Acidic residues" evidence="1">
    <location>
        <begin position="1"/>
        <end position="27"/>
    </location>
</feature>
<evidence type="ECO:0000313" key="2">
    <source>
        <dbReference type="EMBL" id="CAB4144683.1"/>
    </source>
</evidence>
<feature type="region of interest" description="Disordered" evidence="1">
    <location>
        <begin position="1"/>
        <end position="48"/>
    </location>
</feature>
<sequence>MDDDELPEGETVELDTGDEADVEDTEDGGAIVTLDEDEDEPKKGDSDFYANLAEDMGDTELKDIASTFIELLARDKEARKKRDEQYEEGIRRTGLGDDAPGGAQFQGASKVVHPMLTEVCVDFSSRAIKELFPADGPVKDNIVGKLTRERVAKARRVTDFMNWQLTVQSQSFRSELEQLLTQVPLGGAQYMKVTWNEAKNRPDFLFVAIDDIYLPYAATNFYSAQRKTHVQYLTTLDYEQRVKSGMYRDVDLIPSGEAPVGSDAEQANNKIEGRDETSYNEDGLRTVYEIYAVAEVEEGEDAAPYIITVDKSSSQVLSIYRNWDEDDDAQEELQWIVEFPFVPWRGAYPIGITHMIGGLSAAATGALRALMDSAHISNSQTMLKLKGGSRGGQSLNIQPTQVEEIEGGLNVDDVRKIAMPLPFNPPSSVLYQLLGFLVDAGKGVVRTTMDDVSDSNQNVPVGTTLAKIEQGMVVFSAIHARLHAAMGRMLRILHRLNGMYLDDEMEEAEIGEEIAKRADFEGPMDVVPVSDPNIFSEAQRFAQVQAVAQRSQMFPQLYDLRKVEERILDTLKIPDAAALLAPKMTPTEENAVSENVKATLGRPVVAFPDQDHVAHLKTHLAYMVSPALGMSRLIAPAYLPLMLNHIKEHVAFWYADEVFKEADSNVEFDLQEALKEIKDKDTKQALDQMLAEASLNVALKAQEAFASLPPVIEQAIAAIQSIQPPTPPDPATQAAMADIQMRGQVEQAKAQLATQKLQLDAQKMQGDQQLAQAKLQSDMQLEQMRERTNDMAKATEIQAKIAMNDADNQTAKELAMMEIANGANAPNVLNPNPNP</sequence>
<accession>A0A6J5MH34</accession>
<feature type="region of interest" description="Disordered" evidence="1">
    <location>
        <begin position="80"/>
        <end position="100"/>
    </location>
</feature>
<organism evidence="2">
    <name type="scientific">uncultured Caudovirales phage</name>
    <dbReference type="NCBI Taxonomy" id="2100421"/>
    <lineage>
        <taxon>Viruses</taxon>
        <taxon>Duplodnaviria</taxon>
        <taxon>Heunggongvirae</taxon>
        <taxon>Uroviricota</taxon>
        <taxon>Caudoviricetes</taxon>
        <taxon>Peduoviridae</taxon>
        <taxon>Maltschvirus</taxon>
        <taxon>Maltschvirus maltsch</taxon>
    </lineage>
</organism>
<proteinExistence type="predicted"/>
<dbReference type="EMBL" id="LR796432">
    <property type="protein sequence ID" value="CAB4144683.1"/>
    <property type="molecule type" value="Genomic_DNA"/>
</dbReference>
<protein>
    <submittedName>
        <fullName evidence="2">Uncharacterized protein</fullName>
    </submittedName>
</protein>